<feature type="chain" id="PRO_5039566650" evidence="8">
    <location>
        <begin position="19"/>
        <end position="347"/>
    </location>
</feature>
<sequence>MKKLVCLGLVAAMVVSLAACGSSNTKSTESKATESAAASESSADQAEAASGLKIALVMSGAANDQGWNQTAYEGTQKACEKYGCELAYTENVSTADIAAVFADYAGSGYDIVIGHGYEFGDPALEVAATYPDTKFICTEADAAADNVASYVMACEQTAYVEGIIAASMTKSGKIGAIGPIPGDSLVKIINGYEDGAKTINPDIDVQTAWTNSFVDTQLAQEAAKAMIENGADVIKHCANACGNGAMSAAVDANIWCQGDSYDQSSLAPNNILDSAIYNLDVVLDKAIESVVDGSFSGDVYNLGMADGAVEVLLSDNLPDDVKATAEQAIEQIKSGEVEVVRDYTLRD</sequence>
<dbReference type="Proteomes" id="UP000261231">
    <property type="component" value="Unassembled WGS sequence"/>
</dbReference>
<dbReference type="GO" id="GO:0005886">
    <property type="term" value="C:plasma membrane"/>
    <property type="evidence" value="ECO:0007669"/>
    <property type="project" value="UniProtKB-SubCell"/>
</dbReference>
<dbReference type="CDD" id="cd06304">
    <property type="entry name" value="PBP1_BmpA_Med_PnrA-like"/>
    <property type="match status" value="1"/>
</dbReference>
<evidence type="ECO:0000256" key="6">
    <source>
        <dbReference type="ARBA" id="ARBA00023288"/>
    </source>
</evidence>
<keyword evidence="6" id="KW-0449">Lipoprotein</keyword>
<gene>
    <name evidence="10" type="ORF">DW747_12540</name>
</gene>
<dbReference type="InterPro" id="IPR050957">
    <property type="entry name" value="BMP_lipoprotein"/>
</dbReference>
<dbReference type="Pfam" id="PF02608">
    <property type="entry name" value="Bmp"/>
    <property type="match status" value="1"/>
</dbReference>
<keyword evidence="5" id="KW-0472">Membrane</keyword>
<comment type="subcellular location">
    <subcellularLocation>
        <location evidence="1">Cell membrane</location>
        <topology evidence="1">Lipid-anchor</topology>
    </subcellularLocation>
</comment>
<dbReference type="Gene3D" id="3.40.50.2300">
    <property type="match status" value="2"/>
</dbReference>
<evidence type="ECO:0000256" key="1">
    <source>
        <dbReference type="ARBA" id="ARBA00004193"/>
    </source>
</evidence>
<dbReference type="EMBL" id="QVFD01000013">
    <property type="protein sequence ID" value="RGC44894.1"/>
    <property type="molecule type" value="Genomic_DNA"/>
</dbReference>
<feature type="domain" description="ABC transporter substrate-binding protein PnrA-like" evidence="9">
    <location>
        <begin position="53"/>
        <end position="339"/>
    </location>
</feature>
<dbReference type="OrthoDB" id="9769871at2"/>
<evidence type="ECO:0000313" key="11">
    <source>
        <dbReference type="Proteomes" id="UP000261231"/>
    </source>
</evidence>
<evidence type="ECO:0000256" key="3">
    <source>
        <dbReference type="ARBA" id="ARBA00022475"/>
    </source>
</evidence>
<evidence type="ECO:0000256" key="8">
    <source>
        <dbReference type="SAM" id="SignalP"/>
    </source>
</evidence>
<keyword evidence="3" id="KW-1003">Cell membrane</keyword>
<reference evidence="10 11" key="1">
    <citation type="submission" date="2018-08" db="EMBL/GenBank/DDBJ databases">
        <title>A genome reference for cultivated species of the human gut microbiota.</title>
        <authorList>
            <person name="Zou Y."/>
            <person name="Xue W."/>
            <person name="Luo G."/>
        </authorList>
    </citation>
    <scope>NUCLEOTIDE SEQUENCE [LARGE SCALE GENOMIC DNA]</scope>
    <source>
        <strain evidence="10 11">AM28-39</strain>
    </source>
</reference>
<dbReference type="RefSeq" id="WP_117541009.1">
    <property type="nucleotide sequence ID" value="NZ_QVFD01000013.1"/>
</dbReference>
<dbReference type="SUPFAM" id="SSF53822">
    <property type="entry name" value="Periplasmic binding protein-like I"/>
    <property type="match status" value="1"/>
</dbReference>
<feature type="signal peptide" evidence="8">
    <location>
        <begin position="1"/>
        <end position="18"/>
    </location>
</feature>
<dbReference type="PROSITE" id="PS51257">
    <property type="entry name" value="PROKAR_LIPOPROTEIN"/>
    <property type="match status" value="1"/>
</dbReference>
<evidence type="ECO:0000259" key="9">
    <source>
        <dbReference type="Pfam" id="PF02608"/>
    </source>
</evidence>
<organism evidence="10 11">
    <name type="scientific">Coprococcus catus</name>
    <dbReference type="NCBI Taxonomy" id="116085"/>
    <lineage>
        <taxon>Bacteria</taxon>
        <taxon>Bacillati</taxon>
        <taxon>Bacillota</taxon>
        <taxon>Clostridia</taxon>
        <taxon>Lachnospirales</taxon>
        <taxon>Lachnospiraceae</taxon>
        <taxon>Coprococcus</taxon>
    </lineage>
</organism>
<dbReference type="PANTHER" id="PTHR34296">
    <property type="entry name" value="TRANSCRIPTIONAL ACTIVATOR PROTEIN MED"/>
    <property type="match status" value="1"/>
</dbReference>
<comment type="caution">
    <text evidence="10">The sequence shown here is derived from an EMBL/GenBank/DDBJ whole genome shotgun (WGS) entry which is preliminary data.</text>
</comment>
<dbReference type="InterPro" id="IPR003760">
    <property type="entry name" value="PnrA-like"/>
</dbReference>
<dbReference type="AlphaFoldDB" id="A0A3E2XKY3"/>
<name>A0A3E2XKY3_9FIRM</name>
<evidence type="ECO:0000256" key="4">
    <source>
        <dbReference type="ARBA" id="ARBA00022729"/>
    </source>
</evidence>
<protein>
    <submittedName>
        <fullName evidence="10">BMP family ABC transporter substrate-binding protein</fullName>
    </submittedName>
</protein>
<evidence type="ECO:0000256" key="2">
    <source>
        <dbReference type="ARBA" id="ARBA00008610"/>
    </source>
</evidence>
<feature type="compositionally biased region" description="Low complexity" evidence="7">
    <location>
        <begin position="33"/>
        <end position="42"/>
    </location>
</feature>
<proteinExistence type="inferred from homology"/>
<accession>A0A3E2XKY3</accession>
<evidence type="ECO:0000256" key="5">
    <source>
        <dbReference type="ARBA" id="ARBA00023136"/>
    </source>
</evidence>
<dbReference type="InterPro" id="IPR028082">
    <property type="entry name" value="Peripla_BP_I"/>
</dbReference>
<dbReference type="PANTHER" id="PTHR34296:SF2">
    <property type="entry name" value="ABC TRANSPORTER GUANOSINE-BINDING PROTEIN NUPN"/>
    <property type="match status" value="1"/>
</dbReference>
<evidence type="ECO:0000313" key="10">
    <source>
        <dbReference type="EMBL" id="RGC44894.1"/>
    </source>
</evidence>
<feature type="region of interest" description="Disordered" evidence="7">
    <location>
        <begin position="23"/>
        <end position="42"/>
    </location>
</feature>
<keyword evidence="4 8" id="KW-0732">Signal</keyword>
<keyword evidence="11" id="KW-1185">Reference proteome</keyword>
<evidence type="ECO:0000256" key="7">
    <source>
        <dbReference type="SAM" id="MobiDB-lite"/>
    </source>
</evidence>
<comment type="similarity">
    <text evidence="2">Belongs to the BMP lipoprotein family.</text>
</comment>